<dbReference type="PANTHER" id="PTHR31138">
    <property type="entry name" value="CHROMOSOME 19, WHOLE GENOME SHOTGUN SEQUENCE"/>
    <property type="match status" value="1"/>
</dbReference>
<feature type="region of interest" description="Disordered" evidence="1">
    <location>
        <begin position="492"/>
        <end position="555"/>
    </location>
</feature>
<proteinExistence type="predicted"/>
<protein>
    <recommendedName>
        <fullName evidence="2">HAM1-like N-terminal domain-containing protein</fullName>
    </recommendedName>
</protein>
<evidence type="ECO:0000313" key="3">
    <source>
        <dbReference type="EMBL" id="KAF9333993.1"/>
    </source>
</evidence>
<dbReference type="EMBL" id="JAAAUY010000172">
    <property type="protein sequence ID" value="KAF9333993.1"/>
    <property type="molecule type" value="Genomic_DNA"/>
</dbReference>
<feature type="region of interest" description="Disordered" evidence="1">
    <location>
        <begin position="1"/>
        <end position="43"/>
    </location>
</feature>
<sequence length="760" mass="84810">MAAWLNLFQSEPVEVESPWGPQEQQEEPERSPSPGTREDPLLAGNQGFLDALSGSAEAPIEMRISIAFKTIYQFLNEEHYIDRLVNALCTKSHKRAADAPSDHIIFENRIRAQFPTPSELGPAIQKARDEHLDLIKSLLSSSITRFRLCALSHLFEAAFALRYDNSVNGVALRELETEEADYVLKKIQDLFLDLFREPHVQIDLRQFLSMIYEVDKFDEVDDSGAEMLAKLLEHAPHIIKTLFPCLEGLTQEFVNLCVVGKYDSAFKSEVRMLFRFVMLSLKDHEFVKAKDYTSECRKVVENLQKSFEKAEFKGPTERLMKIVVGLAEQFWDGGMITEINLAIEQVMAALIKDTIQHQGQSQQAVSAGWDVMKDFSRLLTLMNVNVPPVPLPSVVVNRKNWILSLDSIILSFPNLLPNNIQLNATIRYDRAAKSAQREWHLKIRGMEVQADKIAYCLQRRDRSAAHMADIGVANVTIPANSLDMDLKFTVTTPGARKPKAPVGTSRRPSINPAPPPTFIAAQLQGKDQSQSRNRKGSADSSSTTENGQVGRQAESTVLTMTANIAVEARRVASTVTQRVKGEDDVDAHWASTSQEPIVVGRPRPQYAFSNLPMVAERGNGEGNGAPGLSSQRISQVVAVEAEKIDESFILMKECTVQLRKVDMNVVASKHPVIQVFAHPFLARQLRLGIEQALVKTLHSVVAAINESVESIMEREHRLHESINNHHHDGAQTRSFPVRAAETAPMLAFQTQPVGPLADAR</sequence>
<comment type="caution">
    <text evidence="3">The sequence shown here is derived from an EMBL/GenBank/DDBJ whole genome shotgun (WGS) entry which is preliminary data.</text>
</comment>
<dbReference type="Pfam" id="PF19343">
    <property type="entry name" value="HAM1_N"/>
    <property type="match status" value="1"/>
</dbReference>
<accession>A0A9P5VNS5</accession>
<dbReference type="PANTHER" id="PTHR31138:SF1">
    <property type="entry name" value="PDZ DOMAIN-CONTAINING PROTEIN"/>
    <property type="match status" value="1"/>
</dbReference>
<dbReference type="AlphaFoldDB" id="A0A9P5VNS5"/>
<evidence type="ECO:0000313" key="4">
    <source>
        <dbReference type="Proteomes" id="UP000696485"/>
    </source>
</evidence>
<gene>
    <name evidence="3" type="ORF">BG006_002874</name>
</gene>
<feature type="domain" description="HAM1-like N-terminal" evidence="2">
    <location>
        <begin position="248"/>
        <end position="489"/>
    </location>
</feature>
<dbReference type="Proteomes" id="UP000696485">
    <property type="component" value="Unassembled WGS sequence"/>
</dbReference>
<organism evidence="3 4">
    <name type="scientific">Podila minutissima</name>
    <dbReference type="NCBI Taxonomy" id="64525"/>
    <lineage>
        <taxon>Eukaryota</taxon>
        <taxon>Fungi</taxon>
        <taxon>Fungi incertae sedis</taxon>
        <taxon>Mucoromycota</taxon>
        <taxon>Mortierellomycotina</taxon>
        <taxon>Mortierellomycetes</taxon>
        <taxon>Mortierellales</taxon>
        <taxon>Mortierellaceae</taxon>
        <taxon>Podila</taxon>
    </lineage>
</organism>
<name>A0A9P5VNS5_9FUNG</name>
<evidence type="ECO:0000256" key="1">
    <source>
        <dbReference type="SAM" id="MobiDB-lite"/>
    </source>
</evidence>
<dbReference type="InterPro" id="IPR045967">
    <property type="entry name" value="HAM1-like_N"/>
</dbReference>
<feature type="compositionally biased region" description="Polar residues" evidence="1">
    <location>
        <begin position="538"/>
        <end position="555"/>
    </location>
</feature>
<keyword evidence="4" id="KW-1185">Reference proteome</keyword>
<reference evidence="3" key="1">
    <citation type="journal article" date="2020" name="Fungal Divers.">
        <title>Resolving the Mortierellaceae phylogeny through synthesis of multi-gene phylogenetics and phylogenomics.</title>
        <authorList>
            <person name="Vandepol N."/>
            <person name="Liber J."/>
            <person name="Desiro A."/>
            <person name="Na H."/>
            <person name="Kennedy M."/>
            <person name="Barry K."/>
            <person name="Grigoriev I.V."/>
            <person name="Miller A.N."/>
            <person name="O'Donnell K."/>
            <person name="Stajich J.E."/>
            <person name="Bonito G."/>
        </authorList>
    </citation>
    <scope>NUCLEOTIDE SEQUENCE</scope>
    <source>
        <strain evidence="3">NVP1</strain>
    </source>
</reference>
<evidence type="ECO:0000259" key="2">
    <source>
        <dbReference type="Pfam" id="PF19343"/>
    </source>
</evidence>